<evidence type="ECO:0000313" key="2">
    <source>
        <dbReference type="EMBL" id="KAK1677590.1"/>
    </source>
</evidence>
<dbReference type="SUPFAM" id="SSF52047">
    <property type="entry name" value="RNI-like"/>
    <property type="match status" value="1"/>
</dbReference>
<dbReference type="Pfam" id="PF24758">
    <property type="entry name" value="LRR_At5g56370"/>
    <property type="match status" value="1"/>
</dbReference>
<protein>
    <recommendedName>
        <fullName evidence="1">F-box domain-containing protein</fullName>
    </recommendedName>
</protein>
<proteinExistence type="predicted"/>
<comment type="caution">
    <text evidence="2">The sequence shown here is derived from an EMBL/GenBank/DDBJ whole genome shotgun (WGS) entry which is preliminary data.</text>
</comment>
<dbReference type="InterPro" id="IPR036047">
    <property type="entry name" value="F-box-like_dom_sf"/>
</dbReference>
<dbReference type="Gene3D" id="3.80.10.10">
    <property type="entry name" value="Ribonuclease Inhibitor"/>
    <property type="match status" value="1"/>
</dbReference>
<accession>A0AAD8T845</accession>
<dbReference type="Proteomes" id="UP001231189">
    <property type="component" value="Unassembled WGS sequence"/>
</dbReference>
<sequence length="499" mass="56774">MMEYYWQHGEDRLSALPDRALVCVLSHLPSVEATRSSGLSRRWRRLFRAVPVVDLVDGKITHRRWSHGGDRLTCFDQKVTSAILSRAPGTPIRALRLLILDAPRNLLDQWVVIAATSRVEEVDVALQYSHYLYFNRKLCPFRASDNASADFPSEARGGYIKAPRQLFRCPTLRRLRLTNWTLDLPWDFGFTFASPSLETICLKRIMAPNGAIQQLLYACPRLAHLTLEECPGLTELVVPSYHLRSFAMVCCHNAWRVALLAGRLHSLRYKGGLPSHTWFFYIANYDEVKAVTVDICEDLTPKSPPEIAHLTSFIGRCKKLTYLHLALLPSMAYYCSAVAYQLPHLRQLVLKGFLATDYALRSVVALLVNAYNLEELSLFPQGRGPPKVDTCYDSGDGDNADVEPENCLVADEAIDYDWMNKNLRWMYVPCFHYSMRRVTIANYSGNAFDRILAQFVLNKAAALEEFSVTLLPQLSQHRNDIAMEFRSWLYNPAAIVTCN</sequence>
<evidence type="ECO:0000313" key="3">
    <source>
        <dbReference type="Proteomes" id="UP001231189"/>
    </source>
</evidence>
<dbReference type="AlphaFoldDB" id="A0AAD8T845"/>
<dbReference type="PANTHER" id="PTHR31900:SF30">
    <property type="entry name" value="SUPERFAMILY PROTEIN, PUTATIVE-RELATED"/>
    <property type="match status" value="1"/>
</dbReference>
<reference evidence="2" key="1">
    <citation type="submission" date="2023-07" db="EMBL/GenBank/DDBJ databases">
        <title>A chromosome-level genome assembly of Lolium multiflorum.</title>
        <authorList>
            <person name="Chen Y."/>
            <person name="Copetti D."/>
            <person name="Kolliker R."/>
            <person name="Studer B."/>
        </authorList>
    </citation>
    <scope>NUCLEOTIDE SEQUENCE</scope>
    <source>
        <strain evidence="2">02402/16</strain>
        <tissue evidence="2">Leaf</tissue>
    </source>
</reference>
<gene>
    <name evidence="2" type="ORF">QYE76_038438</name>
</gene>
<organism evidence="2 3">
    <name type="scientific">Lolium multiflorum</name>
    <name type="common">Italian ryegrass</name>
    <name type="synonym">Lolium perenne subsp. multiflorum</name>
    <dbReference type="NCBI Taxonomy" id="4521"/>
    <lineage>
        <taxon>Eukaryota</taxon>
        <taxon>Viridiplantae</taxon>
        <taxon>Streptophyta</taxon>
        <taxon>Embryophyta</taxon>
        <taxon>Tracheophyta</taxon>
        <taxon>Spermatophyta</taxon>
        <taxon>Magnoliopsida</taxon>
        <taxon>Liliopsida</taxon>
        <taxon>Poales</taxon>
        <taxon>Poaceae</taxon>
        <taxon>BOP clade</taxon>
        <taxon>Pooideae</taxon>
        <taxon>Poodae</taxon>
        <taxon>Poeae</taxon>
        <taxon>Poeae Chloroplast Group 2 (Poeae type)</taxon>
        <taxon>Loliodinae</taxon>
        <taxon>Loliinae</taxon>
        <taxon>Lolium</taxon>
    </lineage>
</organism>
<evidence type="ECO:0000259" key="1">
    <source>
        <dbReference type="PROSITE" id="PS50181"/>
    </source>
</evidence>
<keyword evidence="3" id="KW-1185">Reference proteome</keyword>
<dbReference type="InterPro" id="IPR032675">
    <property type="entry name" value="LRR_dom_sf"/>
</dbReference>
<dbReference type="InterPro" id="IPR001810">
    <property type="entry name" value="F-box_dom"/>
</dbReference>
<feature type="domain" description="F-box" evidence="1">
    <location>
        <begin position="10"/>
        <end position="48"/>
    </location>
</feature>
<dbReference type="EMBL" id="JAUUTY010000002">
    <property type="protein sequence ID" value="KAK1677590.1"/>
    <property type="molecule type" value="Genomic_DNA"/>
</dbReference>
<dbReference type="InterPro" id="IPR050232">
    <property type="entry name" value="FBL13/AtMIF1-like"/>
</dbReference>
<dbReference type="PROSITE" id="PS50181">
    <property type="entry name" value="FBOX"/>
    <property type="match status" value="1"/>
</dbReference>
<dbReference type="PANTHER" id="PTHR31900">
    <property type="entry name" value="F-BOX/RNI SUPERFAMILY PROTEIN-RELATED"/>
    <property type="match status" value="1"/>
</dbReference>
<dbReference type="InterPro" id="IPR055411">
    <property type="entry name" value="LRR_FXL15/At3g58940/PEG3-like"/>
</dbReference>
<name>A0AAD8T845_LOLMU</name>
<dbReference type="SUPFAM" id="SSF81383">
    <property type="entry name" value="F-box domain"/>
    <property type="match status" value="1"/>
</dbReference>
<dbReference type="Pfam" id="PF00646">
    <property type="entry name" value="F-box"/>
    <property type="match status" value="1"/>
</dbReference>